<dbReference type="EMBL" id="DS989826">
    <property type="protein sequence ID" value="EFR03587.1"/>
    <property type="molecule type" value="Genomic_DNA"/>
</dbReference>
<keyword evidence="3" id="KW-1185">Reference proteome</keyword>
<feature type="non-terminal residue" evidence="2">
    <location>
        <position position="307"/>
    </location>
</feature>
<dbReference type="RefSeq" id="XP_003172041.1">
    <property type="nucleotide sequence ID" value="XM_003171993.1"/>
</dbReference>
<dbReference type="GeneID" id="10027308"/>
<evidence type="ECO:0000256" key="1">
    <source>
        <dbReference type="SAM" id="MobiDB-lite"/>
    </source>
</evidence>
<accession>E4UZQ7</accession>
<dbReference type="Proteomes" id="UP000002669">
    <property type="component" value="Unassembled WGS sequence"/>
</dbReference>
<feature type="compositionally biased region" description="Basic and acidic residues" evidence="1">
    <location>
        <begin position="33"/>
        <end position="55"/>
    </location>
</feature>
<dbReference type="HOGENOM" id="CLU_066661_0_0_1"/>
<feature type="region of interest" description="Disordered" evidence="1">
    <location>
        <begin position="32"/>
        <end position="69"/>
    </location>
</feature>
<proteinExistence type="predicted"/>
<feature type="region of interest" description="Disordered" evidence="1">
    <location>
        <begin position="119"/>
        <end position="161"/>
    </location>
</feature>
<gene>
    <name evidence="2" type="ORF">MGYG_09132</name>
</gene>
<organism evidence="3">
    <name type="scientific">Arthroderma gypseum (strain ATCC MYA-4604 / CBS 118893)</name>
    <name type="common">Microsporum gypseum</name>
    <dbReference type="NCBI Taxonomy" id="535722"/>
    <lineage>
        <taxon>Eukaryota</taxon>
        <taxon>Fungi</taxon>
        <taxon>Dikarya</taxon>
        <taxon>Ascomycota</taxon>
        <taxon>Pezizomycotina</taxon>
        <taxon>Eurotiomycetes</taxon>
        <taxon>Eurotiomycetidae</taxon>
        <taxon>Onygenales</taxon>
        <taxon>Arthrodermataceae</taxon>
        <taxon>Nannizzia</taxon>
    </lineage>
</organism>
<feature type="region of interest" description="Disordered" evidence="1">
    <location>
        <begin position="287"/>
        <end position="307"/>
    </location>
</feature>
<evidence type="ECO:0000313" key="3">
    <source>
        <dbReference type="Proteomes" id="UP000002669"/>
    </source>
</evidence>
<name>E4UZQ7_ARTGP</name>
<dbReference type="VEuPathDB" id="FungiDB:MGYG_09132"/>
<reference evidence="3" key="1">
    <citation type="journal article" date="2012" name="MBio">
        <title>Comparative genome analysis of Trichophyton rubrum and related dermatophytes reveals candidate genes involved in infection.</title>
        <authorList>
            <person name="Martinez D.A."/>
            <person name="Oliver B.G."/>
            <person name="Graeser Y."/>
            <person name="Goldberg J.M."/>
            <person name="Li W."/>
            <person name="Martinez-Rossi N.M."/>
            <person name="Monod M."/>
            <person name="Shelest E."/>
            <person name="Barton R.C."/>
            <person name="Birch E."/>
            <person name="Brakhage A.A."/>
            <person name="Chen Z."/>
            <person name="Gurr S.J."/>
            <person name="Heiman D."/>
            <person name="Heitman J."/>
            <person name="Kosti I."/>
            <person name="Rossi A."/>
            <person name="Saif S."/>
            <person name="Samalova M."/>
            <person name="Saunders C.W."/>
            <person name="Shea T."/>
            <person name="Summerbell R.C."/>
            <person name="Xu J."/>
            <person name="Young S."/>
            <person name="Zeng Q."/>
            <person name="Birren B.W."/>
            <person name="Cuomo C.A."/>
            <person name="White T.C."/>
        </authorList>
    </citation>
    <scope>NUCLEOTIDE SEQUENCE [LARGE SCALE GENOMIC DNA]</scope>
    <source>
        <strain evidence="3">ATCC MYA-4604 / CBS 118893</strain>
    </source>
</reference>
<dbReference type="InParanoid" id="E4UZQ7"/>
<feature type="compositionally biased region" description="Basic residues" evidence="1">
    <location>
        <begin position="119"/>
        <end position="147"/>
    </location>
</feature>
<dbReference type="AlphaFoldDB" id="E4UZQ7"/>
<evidence type="ECO:0000313" key="2">
    <source>
        <dbReference type="EMBL" id="EFR03587.1"/>
    </source>
</evidence>
<sequence length="307" mass="33364">MSPRAGINPLQTTEICCNTLPPSGNRQRIRAIRGGESEPRRHSEHSVFDEGRDGDSTTTTTTSNPNLTSKISGAAVAHGTRHKWPMAEAAHTAQTPYCHNVRNRKTESAVAVGEFRHGTRSKNGTRHKRHTAQPGTGHKRHSPKRHTAPGTVEKGHGWRTARSENECAVNGTRHTARTCSVAQGPRHSTVHGTQLVANGTRHTAQVQNGTVEKRHAAHGTEARHSHVGARTAKIEGWTGSRSLEILETARGTTERGTNGTIQKRHRAQSKTAQLKVGVPWRNAARGTVAGDGTARKRHTAHKGPQYM</sequence>
<protein>
    <submittedName>
        <fullName evidence="2">Uncharacterized protein</fullName>
    </submittedName>
</protein>